<name>A0A6C2CIQ2_9RHOO</name>
<proteinExistence type="predicted"/>
<dbReference type="GO" id="GO:0051603">
    <property type="term" value="P:proteolysis involved in protein catabolic process"/>
    <property type="evidence" value="ECO:0007669"/>
    <property type="project" value="InterPro"/>
</dbReference>
<comment type="caution">
    <text evidence="1">The sequence shown here is derived from an EMBL/GenBank/DDBJ whole genome shotgun (WGS) entry which is preliminary data.</text>
</comment>
<organism evidence="1 2">
    <name type="scientific">Zoogloea oleivorans</name>
    <dbReference type="NCBI Taxonomy" id="1552750"/>
    <lineage>
        <taxon>Bacteria</taxon>
        <taxon>Pseudomonadati</taxon>
        <taxon>Pseudomonadota</taxon>
        <taxon>Betaproteobacteria</taxon>
        <taxon>Rhodocyclales</taxon>
        <taxon>Zoogloeaceae</taxon>
        <taxon>Zoogloea</taxon>
    </lineage>
</organism>
<dbReference type="OrthoDB" id="9786336at2"/>
<dbReference type="Gene3D" id="3.60.20.10">
    <property type="entry name" value="Glutamine Phosphoribosylpyrophosphate, subunit 1, domain 1"/>
    <property type="match status" value="1"/>
</dbReference>
<dbReference type="PIRSF" id="PIRSF009120">
    <property type="entry name" value="UCP009120_prtse"/>
    <property type="match status" value="1"/>
</dbReference>
<dbReference type="EMBL" id="SDKK01000028">
    <property type="protein sequence ID" value="TYC53369.1"/>
    <property type="molecule type" value="Genomic_DNA"/>
</dbReference>
<dbReference type="GO" id="GO:0005839">
    <property type="term" value="C:proteasome core complex"/>
    <property type="evidence" value="ECO:0007669"/>
    <property type="project" value="InterPro"/>
</dbReference>
<dbReference type="CDD" id="cd03765">
    <property type="entry name" value="proteasome_beta_bacterial"/>
    <property type="match status" value="1"/>
</dbReference>
<evidence type="ECO:0000313" key="1">
    <source>
        <dbReference type="EMBL" id="TYC53369.1"/>
    </source>
</evidence>
<dbReference type="RefSeq" id="WP_148581173.1">
    <property type="nucleotide sequence ID" value="NZ_JAVEUW010000007.1"/>
</dbReference>
<dbReference type="InterPro" id="IPR016545">
    <property type="entry name" value="UCP009120_prtse"/>
</dbReference>
<sequence>MTYCVSMLLDAGMVFLSDSRTNAGVDHINTFRKMSIFQRPGERVMVLMGSGNLAITQQLVSMLREAMAAQDGRENLWSVPNMFEAARHLGETLREVHRRDAEALQNFGIDFTAALILGGQIGTEQPRLFHIYAAGNFIEATPDTPYFQIGESKYGKPIIDRVVKRHTSLDEAAKLALISMDSTIRSNLSVGVPLDLAILKTDELKVSTHISIDAKNEYFAMIRNRWSEALGHAFDELPNPDWIGKGDQLG</sequence>
<dbReference type="AlphaFoldDB" id="A0A6C2CIQ2"/>
<keyword evidence="2" id="KW-1185">Reference proteome</keyword>
<dbReference type="SUPFAM" id="SSF56235">
    <property type="entry name" value="N-terminal nucleophile aminohydrolases (Ntn hydrolases)"/>
    <property type="match status" value="1"/>
</dbReference>
<dbReference type="Proteomes" id="UP000389128">
    <property type="component" value="Unassembled WGS sequence"/>
</dbReference>
<protein>
    <submittedName>
        <fullName evidence="1">Peptidase</fullName>
    </submittedName>
</protein>
<dbReference type="InterPro" id="IPR029055">
    <property type="entry name" value="Ntn_hydrolases_N"/>
</dbReference>
<accession>A0A6C2CIQ2</accession>
<evidence type="ECO:0000313" key="2">
    <source>
        <dbReference type="Proteomes" id="UP000389128"/>
    </source>
</evidence>
<reference evidence="1 2" key="1">
    <citation type="submission" date="2019-01" db="EMBL/GenBank/DDBJ databases">
        <title>Zoogloea oleivorans genome sequencing and assembly.</title>
        <authorList>
            <person name="Tancsics A."/>
            <person name="Farkas M."/>
            <person name="Kriszt B."/>
            <person name="Maroti G."/>
            <person name="Horvath B."/>
        </authorList>
    </citation>
    <scope>NUCLEOTIDE SEQUENCE [LARGE SCALE GENOMIC DNA]</scope>
    <source>
        <strain evidence="1 2">Buc</strain>
    </source>
</reference>
<dbReference type="Pfam" id="PF00227">
    <property type="entry name" value="Proteasome"/>
    <property type="match status" value="1"/>
</dbReference>
<dbReference type="InterPro" id="IPR001353">
    <property type="entry name" value="Proteasome_sua/b"/>
</dbReference>
<gene>
    <name evidence="1" type="ORF">ETQ85_21780</name>
</gene>